<feature type="transmembrane region" description="Helical" evidence="7">
    <location>
        <begin position="125"/>
        <end position="144"/>
    </location>
</feature>
<dbReference type="EMBL" id="SRLB01000034">
    <property type="protein sequence ID" value="TGD95057.1"/>
    <property type="molecule type" value="Genomic_DNA"/>
</dbReference>
<evidence type="ECO:0000256" key="4">
    <source>
        <dbReference type="ARBA" id="ARBA00022692"/>
    </source>
</evidence>
<dbReference type="RefSeq" id="WP_135418983.1">
    <property type="nucleotide sequence ID" value="NZ_SRLB01000034.1"/>
</dbReference>
<keyword evidence="5 7" id="KW-1133">Transmembrane helix</keyword>
<evidence type="ECO:0000313" key="9">
    <source>
        <dbReference type="EMBL" id="TGD95057.1"/>
    </source>
</evidence>
<dbReference type="CDD" id="cd06261">
    <property type="entry name" value="TM_PBP2"/>
    <property type="match status" value="1"/>
</dbReference>
<feature type="domain" description="ABC transmembrane type-1" evidence="8">
    <location>
        <begin position="119"/>
        <end position="333"/>
    </location>
</feature>
<dbReference type="Pfam" id="PF00528">
    <property type="entry name" value="BPD_transp_1"/>
    <property type="match status" value="1"/>
</dbReference>
<dbReference type="GO" id="GO:0055085">
    <property type="term" value="P:transmembrane transport"/>
    <property type="evidence" value="ECO:0007669"/>
    <property type="project" value="InterPro"/>
</dbReference>
<dbReference type="Gene3D" id="1.10.3720.10">
    <property type="entry name" value="MetI-like"/>
    <property type="match status" value="1"/>
</dbReference>
<dbReference type="GO" id="GO:0005886">
    <property type="term" value="C:plasma membrane"/>
    <property type="evidence" value="ECO:0007669"/>
    <property type="project" value="UniProtKB-SubCell"/>
</dbReference>
<dbReference type="PANTHER" id="PTHR43005">
    <property type="entry name" value="BLR7065 PROTEIN"/>
    <property type="match status" value="1"/>
</dbReference>
<dbReference type="PANTHER" id="PTHR43005:SF1">
    <property type="entry name" value="SPERMIDINE_PUTRESCINE TRANSPORT SYSTEM PERMEASE PROTEIN"/>
    <property type="match status" value="1"/>
</dbReference>
<keyword evidence="10" id="KW-1185">Reference proteome</keyword>
<dbReference type="InterPro" id="IPR035906">
    <property type="entry name" value="MetI-like_sf"/>
</dbReference>
<dbReference type="Proteomes" id="UP000297535">
    <property type="component" value="Unassembled WGS sequence"/>
</dbReference>
<evidence type="ECO:0000256" key="6">
    <source>
        <dbReference type="ARBA" id="ARBA00023136"/>
    </source>
</evidence>
<comment type="caution">
    <text evidence="9">The sequence shown here is derived from an EMBL/GenBank/DDBJ whole genome shotgun (WGS) entry which is preliminary data.</text>
</comment>
<reference evidence="9 10" key="1">
    <citation type="submission" date="2019-04" db="EMBL/GenBank/DDBJ databases">
        <authorList>
            <person name="Feng G."/>
            <person name="Zhu H."/>
        </authorList>
    </citation>
    <scope>NUCLEOTIDE SEQUENCE [LARGE SCALE GENOMIC DNA]</scope>
    <source>
        <strain evidence="9 10">6HR-1</strain>
    </source>
</reference>
<dbReference type="OrthoDB" id="9801818at2"/>
<evidence type="ECO:0000256" key="5">
    <source>
        <dbReference type="ARBA" id="ARBA00022989"/>
    </source>
</evidence>
<evidence type="ECO:0000259" key="8">
    <source>
        <dbReference type="PROSITE" id="PS50928"/>
    </source>
</evidence>
<feature type="transmembrane region" description="Helical" evidence="7">
    <location>
        <begin position="156"/>
        <end position="177"/>
    </location>
</feature>
<evidence type="ECO:0000256" key="2">
    <source>
        <dbReference type="ARBA" id="ARBA00022448"/>
    </source>
</evidence>
<keyword evidence="2 7" id="KW-0813">Transport</keyword>
<evidence type="ECO:0000256" key="1">
    <source>
        <dbReference type="ARBA" id="ARBA00004651"/>
    </source>
</evidence>
<sequence length="343" mass="36625">MTPHSAETGAAAAAPAAAETGTAAAAPAAAETGAAAAAPAARDAAAPQRLNPGYGRLTPLWFLLPAVGTLLVIGIYPTLFALVTSFRRYNLARPRDGFPFVGFENYLGVLGDRTYWDSLLLTAKFFLTVMPVELVLGIAIALMLHQPGLPFLRALARVSLVVPLATTFAVVGLIGRLIFNRDFGVANQLLGLVGLGGFDWLGSSAGAFAAIAIMDIWQWTPFCALIFLAGLSMVPVEIEEAARLETPSRLALLRHVQLPYLLPGLTAVLILRSADILKLFDMVFVMTRGGPGSATDLISIYIQRIGFRVFDMGTASAQAILLLIVTIALSRLYIRLLYREIDS</sequence>
<feature type="transmembrane region" description="Helical" evidence="7">
    <location>
        <begin position="315"/>
        <end position="334"/>
    </location>
</feature>
<dbReference type="InterPro" id="IPR000515">
    <property type="entry name" value="MetI-like"/>
</dbReference>
<dbReference type="PROSITE" id="PS50928">
    <property type="entry name" value="ABC_TM1"/>
    <property type="match status" value="1"/>
</dbReference>
<dbReference type="AlphaFoldDB" id="A0A4Z0NFP1"/>
<feature type="transmembrane region" description="Helical" evidence="7">
    <location>
        <begin position="258"/>
        <end position="280"/>
    </location>
</feature>
<keyword evidence="4 7" id="KW-0812">Transmembrane</keyword>
<name>A0A4Z0NFP1_9HYPH</name>
<keyword evidence="3" id="KW-1003">Cell membrane</keyword>
<comment type="subcellular location">
    <subcellularLocation>
        <location evidence="1 7">Cell membrane</location>
        <topology evidence="1 7">Multi-pass membrane protein</topology>
    </subcellularLocation>
</comment>
<accession>A0A4Z0NFP1</accession>
<dbReference type="SUPFAM" id="SSF161098">
    <property type="entry name" value="MetI-like"/>
    <property type="match status" value="1"/>
</dbReference>
<feature type="transmembrane region" description="Helical" evidence="7">
    <location>
        <begin position="219"/>
        <end position="238"/>
    </location>
</feature>
<evidence type="ECO:0000256" key="7">
    <source>
        <dbReference type="RuleBase" id="RU363032"/>
    </source>
</evidence>
<gene>
    <name evidence="9" type="ORF">EU555_29885</name>
</gene>
<organism evidence="9 10">
    <name type="scientific">Methylobacterium nonmethylotrophicum</name>
    <dbReference type="NCBI Taxonomy" id="1141884"/>
    <lineage>
        <taxon>Bacteria</taxon>
        <taxon>Pseudomonadati</taxon>
        <taxon>Pseudomonadota</taxon>
        <taxon>Alphaproteobacteria</taxon>
        <taxon>Hyphomicrobiales</taxon>
        <taxon>Methylobacteriaceae</taxon>
        <taxon>Methylobacterium</taxon>
    </lineage>
</organism>
<comment type="similarity">
    <text evidence="7">Belongs to the binding-protein-dependent transport system permease family.</text>
</comment>
<feature type="transmembrane region" description="Helical" evidence="7">
    <location>
        <begin position="60"/>
        <end position="83"/>
    </location>
</feature>
<evidence type="ECO:0000256" key="3">
    <source>
        <dbReference type="ARBA" id="ARBA00022475"/>
    </source>
</evidence>
<keyword evidence="6 7" id="KW-0472">Membrane</keyword>
<protein>
    <submittedName>
        <fullName evidence="9">Sugar ABC transporter permease</fullName>
    </submittedName>
</protein>
<feature type="transmembrane region" description="Helical" evidence="7">
    <location>
        <begin position="189"/>
        <end position="213"/>
    </location>
</feature>
<proteinExistence type="inferred from homology"/>
<evidence type="ECO:0000313" key="10">
    <source>
        <dbReference type="Proteomes" id="UP000297535"/>
    </source>
</evidence>